<organism evidence="3 4">
    <name type="scientific">Heterodera schachtii</name>
    <name type="common">Sugarbeet cyst nematode worm</name>
    <name type="synonym">Tylenchus schachtii</name>
    <dbReference type="NCBI Taxonomy" id="97005"/>
    <lineage>
        <taxon>Eukaryota</taxon>
        <taxon>Metazoa</taxon>
        <taxon>Ecdysozoa</taxon>
        <taxon>Nematoda</taxon>
        <taxon>Chromadorea</taxon>
        <taxon>Rhabditida</taxon>
        <taxon>Tylenchina</taxon>
        <taxon>Tylenchomorpha</taxon>
        <taxon>Tylenchoidea</taxon>
        <taxon>Heteroderidae</taxon>
        <taxon>Heteroderinae</taxon>
        <taxon>Heterodera</taxon>
    </lineage>
</organism>
<proteinExistence type="predicted"/>
<feature type="compositionally biased region" description="Polar residues" evidence="1">
    <location>
        <begin position="83"/>
        <end position="94"/>
    </location>
</feature>
<reference evidence="3 4" key="1">
    <citation type="submission" date="2024-10" db="EMBL/GenBank/DDBJ databases">
        <authorList>
            <person name="Kim D."/>
        </authorList>
    </citation>
    <scope>NUCLEOTIDE SEQUENCE [LARGE SCALE GENOMIC DNA]</scope>
    <source>
        <strain evidence="3">Taebaek</strain>
    </source>
</reference>
<comment type="caution">
    <text evidence="3">The sequence shown here is derived from an EMBL/GenBank/DDBJ whole genome shotgun (WGS) entry which is preliminary data.</text>
</comment>
<evidence type="ECO:0000256" key="2">
    <source>
        <dbReference type="SAM" id="SignalP"/>
    </source>
</evidence>
<evidence type="ECO:0000256" key="1">
    <source>
        <dbReference type="SAM" id="MobiDB-lite"/>
    </source>
</evidence>
<dbReference type="EMBL" id="JBICCN010000002">
    <property type="protein sequence ID" value="KAL3104410.1"/>
    <property type="molecule type" value="Genomic_DNA"/>
</dbReference>
<protein>
    <recommendedName>
        <fullName evidence="5">Secreted protein</fullName>
    </recommendedName>
</protein>
<evidence type="ECO:0000313" key="3">
    <source>
        <dbReference type="EMBL" id="KAL3104410.1"/>
    </source>
</evidence>
<feature type="region of interest" description="Disordered" evidence="1">
    <location>
        <begin position="77"/>
        <end position="96"/>
    </location>
</feature>
<keyword evidence="4" id="KW-1185">Reference proteome</keyword>
<feature type="signal peptide" evidence="2">
    <location>
        <begin position="1"/>
        <end position="20"/>
    </location>
</feature>
<evidence type="ECO:0000313" key="4">
    <source>
        <dbReference type="Proteomes" id="UP001620645"/>
    </source>
</evidence>
<sequence>MILHCWVASLFAQLCPVTNCRCCATRRPSRMLSRWRNCCDLHVTPWTTSPTQRTTTLWTTLTPESHVEPVAQLLRSPRDPMDNITNPADNNLTPESHVEPVAQLLRSPRDPMDNITNPADNNIVDNTNARVAC</sequence>
<evidence type="ECO:0008006" key="5">
    <source>
        <dbReference type="Google" id="ProtNLM"/>
    </source>
</evidence>
<feature type="chain" id="PRO_5044842383" description="Secreted protein" evidence="2">
    <location>
        <begin position="21"/>
        <end position="133"/>
    </location>
</feature>
<gene>
    <name evidence="3" type="ORF">niasHS_000148</name>
</gene>
<keyword evidence="2" id="KW-0732">Signal</keyword>
<accession>A0ABD2KP99</accession>
<name>A0ABD2KP99_HETSC</name>
<dbReference type="AlphaFoldDB" id="A0ABD2KP99"/>
<dbReference type="Proteomes" id="UP001620645">
    <property type="component" value="Unassembled WGS sequence"/>
</dbReference>